<name>A0A7R8WXL6_9CRUS</name>
<gene>
    <name evidence="2" type="ORF">DSTB1V02_LOCUS96</name>
</gene>
<organism evidence="2">
    <name type="scientific">Darwinula stevensoni</name>
    <dbReference type="NCBI Taxonomy" id="69355"/>
    <lineage>
        <taxon>Eukaryota</taxon>
        <taxon>Metazoa</taxon>
        <taxon>Ecdysozoa</taxon>
        <taxon>Arthropoda</taxon>
        <taxon>Crustacea</taxon>
        <taxon>Oligostraca</taxon>
        <taxon>Ostracoda</taxon>
        <taxon>Podocopa</taxon>
        <taxon>Podocopida</taxon>
        <taxon>Darwinulocopina</taxon>
        <taxon>Darwinuloidea</taxon>
        <taxon>Darwinulidae</taxon>
        <taxon>Darwinula</taxon>
    </lineage>
</organism>
<sequence>MASTAYEEEDWETEIEKLELERKKKAGAHSNGPASGKQQHGSTNFKHRQMNGDVSALKGKGRQETLELLRRKENERNREEQKEIEAQKVREGTHLVSSEVLTNGSSSGCRPKNGNQPKASIPKDIPWARADETETQTSVLVENVWEKRSGRMLFNQCGKDQEEDPLILQAIRLSEQTLIEDEKRRFEKLTRGRREFKAVDSRETPHTAPSQSMDFQEVLQNAPFQPVKSPFKEDPHISPVELVLSTKPLVKPKDVNLPSKEGREGSEGKGKERDKNHKLTLPDDMDLWDQDELVFSNPVKPIEIPGQEDESELVAGLSFLQESMLADFPADEFPPIPLPDLHLNSSSPDPKVVFLGRNEKDCSVVDIPQEESIPTVSVPQVTSSIEPVGGSPISTVNKAPPPGFPPQVSTAQPFISFQNIYEGNLLPPAMITQQYLIHPNPAQMGMLYSPPFYLSQIQSPLAVSSATMMPQSLTSPASPVFNPYLPSSFPTHIPPPSMTYSTYSYANTMPYIVEAEAPGVLYSGNGEARMPLDDMAQMGRGRGRARGKLVNSAQPMPGEFFIPHMNQGRKLSTYEIPPRHRSRDFNGGSGYYGAPKQQ</sequence>
<dbReference type="EMBL" id="CAJPEV010000006">
    <property type="protein sequence ID" value="CAG0878573.1"/>
    <property type="molecule type" value="Genomic_DNA"/>
</dbReference>
<dbReference type="AlphaFoldDB" id="A0A7R8WXL6"/>
<accession>A0A7R8WXL6</accession>
<feature type="compositionally biased region" description="Polar residues" evidence="1">
    <location>
        <begin position="32"/>
        <end position="44"/>
    </location>
</feature>
<feature type="region of interest" description="Disordered" evidence="1">
    <location>
        <begin position="575"/>
        <end position="598"/>
    </location>
</feature>
<feature type="compositionally biased region" description="Basic and acidic residues" evidence="1">
    <location>
        <begin position="260"/>
        <end position="281"/>
    </location>
</feature>
<dbReference type="Proteomes" id="UP000677054">
    <property type="component" value="Unassembled WGS sequence"/>
</dbReference>
<feature type="compositionally biased region" description="Polar residues" evidence="1">
    <location>
        <begin position="95"/>
        <end position="118"/>
    </location>
</feature>
<feature type="region of interest" description="Disordered" evidence="1">
    <location>
        <begin position="1"/>
        <end position="122"/>
    </location>
</feature>
<feature type="compositionally biased region" description="Acidic residues" evidence="1">
    <location>
        <begin position="1"/>
        <end position="13"/>
    </location>
</feature>
<evidence type="ECO:0000256" key="1">
    <source>
        <dbReference type="SAM" id="MobiDB-lite"/>
    </source>
</evidence>
<proteinExistence type="predicted"/>
<reference evidence="2" key="1">
    <citation type="submission" date="2020-11" db="EMBL/GenBank/DDBJ databases">
        <authorList>
            <person name="Tran Van P."/>
        </authorList>
    </citation>
    <scope>NUCLEOTIDE SEQUENCE</scope>
</reference>
<keyword evidence="3" id="KW-1185">Reference proteome</keyword>
<evidence type="ECO:0000313" key="3">
    <source>
        <dbReference type="Proteomes" id="UP000677054"/>
    </source>
</evidence>
<feature type="region of interest" description="Disordered" evidence="1">
    <location>
        <begin position="251"/>
        <end position="282"/>
    </location>
</feature>
<dbReference type="EMBL" id="LR899523">
    <property type="protein sequence ID" value="CAD7240059.1"/>
    <property type="molecule type" value="Genomic_DNA"/>
</dbReference>
<evidence type="ECO:0000313" key="2">
    <source>
        <dbReference type="EMBL" id="CAD7240059.1"/>
    </source>
</evidence>
<feature type="compositionally biased region" description="Basic and acidic residues" evidence="1">
    <location>
        <begin position="61"/>
        <end position="93"/>
    </location>
</feature>
<protein>
    <submittedName>
        <fullName evidence="2">Uncharacterized protein</fullName>
    </submittedName>
</protein>